<name>A0A061RVL2_9CHLO</name>
<dbReference type="EMBL" id="GBEZ01010933">
    <property type="protein sequence ID" value="JAC74799.1"/>
    <property type="molecule type" value="Transcribed_RNA"/>
</dbReference>
<organism evidence="2">
    <name type="scientific">Tetraselmis sp. GSL018</name>
    <dbReference type="NCBI Taxonomy" id="582737"/>
    <lineage>
        <taxon>Eukaryota</taxon>
        <taxon>Viridiplantae</taxon>
        <taxon>Chlorophyta</taxon>
        <taxon>core chlorophytes</taxon>
        <taxon>Chlorodendrophyceae</taxon>
        <taxon>Chlorodendrales</taxon>
        <taxon>Chlorodendraceae</taxon>
        <taxon>Tetraselmis</taxon>
    </lineage>
</organism>
<proteinExistence type="predicted"/>
<dbReference type="AlphaFoldDB" id="A0A061RVL2"/>
<reference evidence="2" key="1">
    <citation type="submission" date="2014-05" db="EMBL/GenBank/DDBJ databases">
        <title>The transcriptome of the halophilic microalga Tetraselmis sp. GSL018 isolated from the Great Salt Lake, Utah.</title>
        <authorList>
            <person name="Jinkerson R.E."/>
            <person name="D'Adamo S."/>
            <person name="Posewitz M.C."/>
        </authorList>
    </citation>
    <scope>NUCLEOTIDE SEQUENCE</scope>
    <source>
        <strain evidence="2">GSL018</strain>
    </source>
</reference>
<gene>
    <name evidence="2" type="ORF">TSPGSL018_24969</name>
</gene>
<feature type="non-terminal residue" evidence="2">
    <location>
        <position position="1"/>
    </location>
</feature>
<evidence type="ECO:0000256" key="1">
    <source>
        <dbReference type="SAM" id="MobiDB-lite"/>
    </source>
</evidence>
<feature type="region of interest" description="Disordered" evidence="1">
    <location>
        <begin position="59"/>
        <end position="120"/>
    </location>
</feature>
<accession>A0A061RVL2</accession>
<evidence type="ECO:0000313" key="2">
    <source>
        <dbReference type="EMBL" id="JAC74799.1"/>
    </source>
</evidence>
<feature type="non-terminal residue" evidence="2">
    <location>
        <position position="120"/>
    </location>
</feature>
<feature type="region of interest" description="Disordered" evidence="1">
    <location>
        <begin position="1"/>
        <end position="26"/>
    </location>
</feature>
<protein>
    <submittedName>
        <fullName evidence="2">Uncharacterized protein</fullName>
    </submittedName>
</protein>
<sequence length="120" mass="11860">GSVPPLPLPTFDAPPSGARAGGEGRTISCAGEETDSASAAAAQPARCSIPVSAPGSARMAAARGSEARVGRAAALGEQGPHPGAHRRGPAADAASESRRRARPARVTPASAHSEGAFWMA</sequence>